<dbReference type="PANTHER" id="PTHR14429:SF20">
    <property type="entry name" value="FIBROSIN-1-LIKE PROTEIN"/>
    <property type="match status" value="1"/>
</dbReference>
<feature type="region of interest" description="Disordered" evidence="2">
    <location>
        <begin position="273"/>
        <end position="325"/>
    </location>
</feature>
<feature type="region of interest" description="Disordered" evidence="2">
    <location>
        <begin position="185"/>
        <end position="233"/>
    </location>
</feature>
<feature type="region of interest" description="Disordered" evidence="2">
    <location>
        <begin position="52"/>
        <end position="72"/>
    </location>
</feature>
<dbReference type="AlphaFoldDB" id="A0A7J8GYI4"/>
<gene>
    <name evidence="3" type="ORF">HJG63_004994</name>
</gene>
<keyword evidence="1" id="KW-0597">Phosphoprotein</keyword>
<dbReference type="Pfam" id="PF15336">
    <property type="entry name" value="Auts2"/>
    <property type="match status" value="1"/>
</dbReference>
<sequence>MGLFAAPLCPEQRGLPGVWVPWRADPSVPRSLVPGSPVRLCPSAPSLCPRARGACPPGPSSPGTRPPGPPHTRVVLPWAVACPPLTSRAARWEGPRWPFPGSAPAPCIWQSPGLLGQLGSDFWGGFFGLSITENWLTTAGSGGWDVVRAPRRELERGVTKHCPPEPAPGCPRAWLWGRQEPGLVPRWGSPLKEPRPLEPETKARSATGTAGRLPNRRPQVAGFRSSPEGGSPPLSCTAVSATPLPWGPLCLGERLERPSCLAPPFEWEVAVRSGSRGTPVPGTGADEAPRALGPTSLPPAGAAHPATSQFGPPAHPGSFLPTAHLTDPFSRPSTFGGLGALGSAAFGGLGSHALSGSIFSHKEGSTLHSLPSPHEAWNRLHRVPPSFPTPPPWPKPVDSERVSALTNHDRELDKGREERERKGLQAPVPEWTRLGGAPRGSVPAQEAAPRFPADLRFAEQIHRGRAVWGVGGLS</sequence>
<name>A0A7J8GYI4_ROUAE</name>
<proteinExistence type="predicted"/>
<dbReference type="Proteomes" id="UP000593571">
    <property type="component" value="Unassembled WGS sequence"/>
</dbReference>
<evidence type="ECO:0000256" key="1">
    <source>
        <dbReference type="ARBA" id="ARBA00022553"/>
    </source>
</evidence>
<evidence type="ECO:0000256" key="2">
    <source>
        <dbReference type="SAM" id="MobiDB-lite"/>
    </source>
</evidence>
<feature type="compositionally biased region" description="Basic and acidic residues" evidence="2">
    <location>
        <begin position="397"/>
        <end position="423"/>
    </location>
</feature>
<feature type="region of interest" description="Disordered" evidence="2">
    <location>
        <begin position="387"/>
        <end position="447"/>
    </location>
</feature>
<comment type="caution">
    <text evidence="3">The sequence shown here is derived from an EMBL/GenBank/DDBJ whole genome shotgun (WGS) entry which is preliminary data.</text>
</comment>
<evidence type="ECO:0000313" key="3">
    <source>
        <dbReference type="EMBL" id="KAF6465093.1"/>
    </source>
</evidence>
<dbReference type="PANTHER" id="PTHR14429">
    <property type="entry name" value="FIBROSIN FAMILY MEMBER"/>
    <property type="match status" value="1"/>
</dbReference>
<reference evidence="3 4" key="1">
    <citation type="journal article" date="2020" name="Nature">
        <title>Six reference-quality genomes reveal evolution of bat adaptations.</title>
        <authorList>
            <person name="Jebb D."/>
            <person name="Huang Z."/>
            <person name="Pippel M."/>
            <person name="Hughes G.M."/>
            <person name="Lavrichenko K."/>
            <person name="Devanna P."/>
            <person name="Winkler S."/>
            <person name="Jermiin L.S."/>
            <person name="Skirmuntt E.C."/>
            <person name="Katzourakis A."/>
            <person name="Burkitt-Gray L."/>
            <person name="Ray D.A."/>
            <person name="Sullivan K.A.M."/>
            <person name="Roscito J.G."/>
            <person name="Kirilenko B.M."/>
            <person name="Davalos L.M."/>
            <person name="Corthals A.P."/>
            <person name="Power M.L."/>
            <person name="Jones G."/>
            <person name="Ransome R.D."/>
            <person name="Dechmann D.K.N."/>
            <person name="Locatelli A.G."/>
            <person name="Puechmaille S.J."/>
            <person name="Fedrigo O."/>
            <person name="Jarvis E.D."/>
            <person name="Hiller M."/>
            <person name="Vernes S.C."/>
            <person name="Myers E.W."/>
            <person name="Teeling E.C."/>
        </authorList>
    </citation>
    <scope>NUCLEOTIDE SEQUENCE [LARGE SCALE GENOMIC DNA]</scope>
    <source>
        <strain evidence="3">MRouAeg1</strain>
        <tissue evidence="3">Muscle</tissue>
    </source>
</reference>
<feature type="compositionally biased region" description="Pro residues" evidence="2">
    <location>
        <begin position="56"/>
        <end position="70"/>
    </location>
</feature>
<protein>
    <submittedName>
        <fullName evidence="3">Fibrosin like 1</fullName>
    </submittedName>
</protein>
<accession>A0A7J8GYI4</accession>
<evidence type="ECO:0000313" key="4">
    <source>
        <dbReference type="Proteomes" id="UP000593571"/>
    </source>
</evidence>
<organism evidence="3 4">
    <name type="scientific">Rousettus aegyptiacus</name>
    <name type="common">Egyptian fruit bat</name>
    <name type="synonym">Pteropus aegyptiacus</name>
    <dbReference type="NCBI Taxonomy" id="9407"/>
    <lineage>
        <taxon>Eukaryota</taxon>
        <taxon>Metazoa</taxon>
        <taxon>Chordata</taxon>
        <taxon>Craniata</taxon>
        <taxon>Vertebrata</taxon>
        <taxon>Euteleostomi</taxon>
        <taxon>Mammalia</taxon>
        <taxon>Eutheria</taxon>
        <taxon>Laurasiatheria</taxon>
        <taxon>Chiroptera</taxon>
        <taxon>Yinpterochiroptera</taxon>
        <taxon>Pteropodoidea</taxon>
        <taxon>Pteropodidae</taxon>
        <taxon>Rousettinae</taxon>
        <taxon>Rousettus</taxon>
    </lineage>
</organism>
<dbReference type="EMBL" id="JACASE010000005">
    <property type="protein sequence ID" value="KAF6465093.1"/>
    <property type="molecule type" value="Genomic_DNA"/>
</dbReference>
<keyword evidence="4" id="KW-1185">Reference proteome</keyword>
<feature type="compositionally biased region" description="Basic and acidic residues" evidence="2">
    <location>
        <begin position="192"/>
        <end position="203"/>
    </location>
</feature>
<dbReference type="InterPro" id="IPR023246">
    <property type="entry name" value="AUTS2"/>
</dbReference>